<organism evidence="1 2">
    <name type="scientific">Micropruina glycogenica</name>
    <dbReference type="NCBI Taxonomy" id="75385"/>
    <lineage>
        <taxon>Bacteria</taxon>
        <taxon>Bacillati</taxon>
        <taxon>Actinomycetota</taxon>
        <taxon>Actinomycetes</taxon>
        <taxon>Propionibacteriales</taxon>
        <taxon>Nocardioidaceae</taxon>
        <taxon>Micropruina</taxon>
    </lineage>
</organism>
<dbReference type="RefSeq" id="WP_231935815.1">
    <property type="nucleotide sequence ID" value="NZ_BAAAGO010000015.1"/>
</dbReference>
<protein>
    <submittedName>
        <fullName evidence="1">Uncharacterized protein</fullName>
    </submittedName>
</protein>
<evidence type="ECO:0000313" key="1">
    <source>
        <dbReference type="EMBL" id="SPD86099.1"/>
    </source>
</evidence>
<name>A0A2N9JEX8_9ACTN</name>
<reference evidence="1 2" key="1">
    <citation type="submission" date="2018-02" db="EMBL/GenBank/DDBJ databases">
        <authorList>
            <person name="Cohen D.B."/>
            <person name="Kent A.D."/>
        </authorList>
    </citation>
    <scope>NUCLEOTIDE SEQUENCE [LARGE SCALE GENOMIC DNA]</scope>
    <source>
        <strain evidence="1">1</strain>
    </source>
</reference>
<dbReference type="Proteomes" id="UP000238164">
    <property type="component" value="Chromosome 1"/>
</dbReference>
<gene>
    <name evidence="1" type="ORF">MPLG2_1063</name>
</gene>
<keyword evidence="2" id="KW-1185">Reference proteome</keyword>
<evidence type="ECO:0000313" key="2">
    <source>
        <dbReference type="Proteomes" id="UP000238164"/>
    </source>
</evidence>
<accession>A0A2N9JEX8</accession>
<proteinExistence type="predicted"/>
<sequence length="114" mass="12585">MRLATLLADPLVRRLRAENAVRRLVTRASAGVQVREDTHFERSRAMPPVRHAVLEAGRRLAAAQLIDTADDVWFLTWPELQALPDPGATPSGGAALRASVERRKAAWQRLAGSR</sequence>
<dbReference type="AlphaFoldDB" id="A0A2N9JEX8"/>
<dbReference type="KEGG" id="mgg:MPLG2_1063"/>
<dbReference type="EMBL" id="LT985188">
    <property type="protein sequence ID" value="SPD86099.1"/>
    <property type="molecule type" value="Genomic_DNA"/>
</dbReference>